<dbReference type="Pfam" id="PF02481">
    <property type="entry name" value="DNA_processg_A"/>
    <property type="match status" value="1"/>
</dbReference>
<proteinExistence type="inferred from homology"/>
<feature type="domain" description="DprA winged helix" evidence="3">
    <location>
        <begin position="302"/>
        <end position="354"/>
    </location>
</feature>
<reference evidence="4 5" key="1">
    <citation type="journal article" date="2016" name="Nat. Commun.">
        <title>Thousands of microbial genomes shed light on interconnected biogeochemical processes in an aquifer system.</title>
        <authorList>
            <person name="Anantharaman K."/>
            <person name="Brown C.T."/>
            <person name="Hug L.A."/>
            <person name="Sharon I."/>
            <person name="Castelle C.J."/>
            <person name="Probst A.J."/>
            <person name="Thomas B.C."/>
            <person name="Singh A."/>
            <person name="Wilkins M.J."/>
            <person name="Karaoz U."/>
            <person name="Brodie E.L."/>
            <person name="Williams K.H."/>
            <person name="Hubbard S.S."/>
            <person name="Banfield J.F."/>
        </authorList>
    </citation>
    <scope>NUCLEOTIDE SEQUENCE [LARGE SCALE GENOMIC DNA]</scope>
</reference>
<dbReference type="Pfam" id="PF17782">
    <property type="entry name" value="WHD_DprA"/>
    <property type="match status" value="1"/>
</dbReference>
<evidence type="ECO:0000313" key="5">
    <source>
        <dbReference type="Proteomes" id="UP000177382"/>
    </source>
</evidence>
<evidence type="ECO:0000259" key="3">
    <source>
        <dbReference type="Pfam" id="PF17782"/>
    </source>
</evidence>
<dbReference type="EMBL" id="MGFX01000006">
    <property type="protein sequence ID" value="OGM15289.1"/>
    <property type="molecule type" value="Genomic_DNA"/>
</dbReference>
<organism evidence="4 5">
    <name type="scientific">Candidatus Woesebacteria bacterium RBG_16_42_24</name>
    <dbReference type="NCBI Taxonomy" id="1802485"/>
    <lineage>
        <taxon>Bacteria</taxon>
        <taxon>Candidatus Woeseibacteriota</taxon>
    </lineage>
</organism>
<dbReference type="Gene3D" id="3.40.50.450">
    <property type="match status" value="1"/>
</dbReference>
<dbReference type="PANTHER" id="PTHR43022:SF1">
    <property type="entry name" value="PROTEIN SMF"/>
    <property type="match status" value="1"/>
</dbReference>
<dbReference type="Proteomes" id="UP000177382">
    <property type="component" value="Unassembled WGS sequence"/>
</dbReference>
<comment type="caution">
    <text evidence="4">The sequence shown here is derived from an EMBL/GenBank/DDBJ whole genome shotgun (WGS) entry which is preliminary data.</text>
</comment>
<protein>
    <submittedName>
        <fullName evidence="4">DNA protecting protein DprA</fullName>
    </submittedName>
</protein>
<name>A0A1F7XKK6_9BACT</name>
<feature type="domain" description="Smf/DprA SLOG" evidence="2">
    <location>
        <begin position="78"/>
        <end position="286"/>
    </location>
</feature>
<dbReference type="InterPro" id="IPR036388">
    <property type="entry name" value="WH-like_DNA-bd_sf"/>
</dbReference>
<sequence length="359" mass="38892">MTEKEALISISSFVPFGPARINLLISFFGTARKVWNAKVQILRKLGLGEEKLTGFLAHRKSFDLTKYQKSLKKNSIGVVSIWERNYPRVLKEIDSAPILLYFKGRMDNMEPGVAIVGARKMTSYGREVAWKFAGELATFGITIISGLARGVDTAAHEAALSVKGNTVAVLGCGLDRLYPPENTGLAERIVKNGGTLISEYPLNYPALKLNFAARNRIISGLSKAVVVVEGTQKSGTLLTASAAAEQGRTVFAVPGQITSPNTAAPIFLLKNGAKLATSSNDILEELGLEVRVDTRRMNSILPSGEEEENLLKILELEPKYLDDIVRISSLDAGSVSARLTIMELKGLVKNLGGGVYKKI</sequence>
<dbReference type="AlphaFoldDB" id="A0A1F7XKK6"/>
<dbReference type="STRING" id="1802485.A2V97_01510"/>
<dbReference type="InterPro" id="IPR003488">
    <property type="entry name" value="DprA"/>
</dbReference>
<dbReference type="SUPFAM" id="SSF102405">
    <property type="entry name" value="MCP/YpsA-like"/>
    <property type="match status" value="1"/>
</dbReference>
<dbReference type="PANTHER" id="PTHR43022">
    <property type="entry name" value="PROTEIN SMF"/>
    <property type="match status" value="1"/>
</dbReference>
<dbReference type="InterPro" id="IPR041614">
    <property type="entry name" value="DprA_WH"/>
</dbReference>
<accession>A0A1F7XKK6</accession>
<evidence type="ECO:0000259" key="2">
    <source>
        <dbReference type="Pfam" id="PF02481"/>
    </source>
</evidence>
<evidence type="ECO:0000256" key="1">
    <source>
        <dbReference type="ARBA" id="ARBA00006525"/>
    </source>
</evidence>
<dbReference type="Gene3D" id="1.10.10.10">
    <property type="entry name" value="Winged helix-like DNA-binding domain superfamily/Winged helix DNA-binding domain"/>
    <property type="match status" value="1"/>
</dbReference>
<evidence type="ECO:0000313" key="4">
    <source>
        <dbReference type="EMBL" id="OGM15289.1"/>
    </source>
</evidence>
<dbReference type="GO" id="GO:0009294">
    <property type="term" value="P:DNA-mediated transformation"/>
    <property type="evidence" value="ECO:0007669"/>
    <property type="project" value="InterPro"/>
</dbReference>
<comment type="similarity">
    <text evidence="1">Belongs to the DprA/Smf family.</text>
</comment>
<dbReference type="InterPro" id="IPR057666">
    <property type="entry name" value="DrpA_SLOG"/>
</dbReference>
<dbReference type="NCBIfam" id="TIGR00732">
    <property type="entry name" value="dprA"/>
    <property type="match status" value="1"/>
</dbReference>
<gene>
    <name evidence="4" type="ORF">A2V97_01510</name>
</gene>